<feature type="transmembrane region" description="Helical" evidence="2">
    <location>
        <begin position="137"/>
        <end position="163"/>
    </location>
</feature>
<sequence length="233" mass="25064">MAGEHAWWHAKGSERFGPHTEEELRQKLADGQVSASDLVWAEGMTDWVPAATVEGLVPPKKEVRAAGQPPPLPVAPPPVAVAATPADAGWSASSAMPGASLATGTDNHPRVYHAPRLDRAFDAQPQIVKIGKLVAPLATLMTFAVSGAGWGILALIGLAAYWMTLLKNKGDLEQIEKTLHGQHAKDGLPHDLTDLALLRYRFGPGLAFFGSILAVIFILAKWGLRFIWEYRNG</sequence>
<dbReference type="InterPro" id="IPR025640">
    <property type="entry name" value="GYF_2"/>
</dbReference>
<reference evidence="4 5" key="1">
    <citation type="submission" date="2016-10" db="EMBL/GenBank/DDBJ databases">
        <authorList>
            <person name="de Groot N.N."/>
        </authorList>
    </citation>
    <scope>NUCLEOTIDE SEQUENCE [LARGE SCALE GENOMIC DNA]</scope>
    <source>
        <strain evidence="4 5">DSM 25927</strain>
    </source>
</reference>
<dbReference type="RefSeq" id="WP_177188934.1">
    <property type="nucleotide sequence ID" value="NZ_FOFS01000007.1"/>
</dbReference>
<accession>A0A1H9GJR4</accession>
<name>A0A1H9GJR4_9GAMM</name>
<organism evidence="4 5">
    <name type="scientific">Solimonas aquatica</name>
    <dbReference type="NCBI Taxonomy" id="489703"/>
    <lineage>
        <taxon>Bacteria</taxon>
        <taxon>Pseudomonadati</taxon>
        <taxon>Pseudomonadota</taxon>
        <taxon>Gammaproteobacteria</taxon>
        <taxon>Nevskiales</taxon>
        <taxon>Nevskiaceae</taxon>
        <taxon>Solimonas</taxon>
    </lineage>
</organism>
<keyword evidence="5" id="KW-1185">Reference proteome</keyword>
<evidence type="ECO:0000259" key="3">
    <source>
        <dbReference type="Pfam" id="PF14237"/>
    </source>
</evidence>
<protein>
    <recommendedName>
        <fullName evidence="3">GYF domain-containing protein</fullName>
    </recommendedName>
</protein>
<evidence type="ECO:0000256" key="1">
    <source>
        <dbReference type="SAM" id="MobiDB-lite"/>
    </source>
</evidence>
<dbReference type="Proteomes" id="UP000199233">
    <property type="component" value="Unassembled WGS sequence"/>
</dbReference>
<keyword evidence="2" id="KW-0812">Transmembrane</keyword>
<dbReference type="EMBL" id="FOFS01000007">
    <property type="protein sequence ID" value="SEQ50138.1"/>
    <property type="molecule type" value="Genomic_DNA"/>
</dbReference>
<dbReference type="AlphaFoldDB" id="A0A1H9GJR4"/>
<keyword evidence="2" id="KW-0472">Membrane</keyword>
<evidence type="ECO:0000313" key="5">
    <source>
        <dbReference type="Proteomes" id="UP000199233"/>
    </source>
</evidence>
<keyword evidence="2" id="KW-1133">Transmembrane helix</keyword>
<feature type="domain" description="GYF" evidence="3">
    <location>
        <begin position="7"/>
        <end position="56"/>
    </location>
</feature>
<feature type="transmembrane region" description="Helical" evidence="2">
    <location>
        <begin position="202"/>
        <end position="224"/>
    </location>
</feature>
<gene>
    <name evidence="4" type="ORF">SAMN04488038_10793</name>
</gene>
<feature type="region of interest" description="Disordered" evidence="1">
    <location>
        <begin position="1"/>
        <end position="20"/>
    </location>
</feature>
<dbReference type="STRING" id="489703.SAMN04488038_10793"/>
<evidence type="ECO:0000256" key="2">
    <source>
        <dbReference type="SAM" id="Phobius"/>
    </source>
</evidence>
<dbReference type="Pfam" id="PF14237">
    <property type="entry name" value="GYF_2"/>
    <property type="match status" value="1"/>
</dbReference>
<proteinExistence type="predicted"/>
<feature type="compositionally biased region" description="Basic and acidic residues" evidence="1">
    <location>
        <begin position="11"/>
        <end position="20"/>
    </location>
</feature>
<evidence type="ECO:0000313" key="4">
    <source>
        <dbReference type="EMBL" id="SEQ50138.1"/>
    </source>
</evidence>